<feature type="transmembrane region" description="Helical" evidence="6">
    <location>
        <begin position="264"/>
        <end position="285"/>
    </location>
</feature>
<evidence type="ECO:0000313" key="7">
    <source>
        <dbReference type="EMBL" id="MBJ6373450.1"/>
    </source>
</evidence>
<keyword evidence="3 6" id="KW-0812">Transmembrane</keyword>
<dbReference type="RefSeq" id="WP_268912035.1">
    <property type="nucleotide sequence ID" value="NZ_JAELVR010000013.1"/>
</dbReference>
<accession>A0A8J7J471</accession>
<dbReference type="GO" id="GO:0055085">
    <property type="term" value="P:transmembrane transport"/>
    <property type="evidence" value="ECO:0007669"/>
    <property type="project" value="TreeGrafter"/>
</dbReference>
<reference evidence="7" key="1">
    <citation type="submission" date="2020-12" db="EMBL/GenBank/DDBJ databases">
        <title>Sedimentitalea sp. nov., isolated from sand in Incheon.</title>
        <authorList>
            <person name="Kim W."/>
        </authorList>
    </citation>
    <scope>NUCLEOTIDE SEQUENCE</scope>
    <source>
        <strain evidence="7">CAU 1593</strain>
    </source>
</reference>
<dbReference type="GO" id="GO:0016020">
    <property type="term" value="C:membrane"/>
    <property type="evidence" value="ECO:0007669"/>
    <property type="project" value="UniProtKB-SubCell"/>
</dbReference>
<feature type="transmembrane region" description="Helical" evidence="6">
    <location>
        <begin position="305"/>
        <end position="330"/>
    </location>
</feature>
<keyword evidence="8" id="KW-1185">Reference proteome</keyword>
<feature type="transmembrane region" description="Helical" evidence="6">
    <location>
        <begin position="12"/>
        <end position="30"/>
    </location>
</feature>
<keyword evidence="5 6" id="KW-0472">Membrane</keyword>
<dbReference type="InterPro" id="IPR002549">
    <property type="entry name" value="AI-2E-like"/>
</dbReference>
<dbReference type="PANTHER" id="PTHR21716">
    <property type="entry name" value="TRANSMEMBRANE PROTEIN"/>
    <property type="match status" value="1"/>
</dbReference>
<evidence type="ECO:0000256" key="4">
    <source>
        <dbReference type="ARBA" id="ARBA00022989"/>
    </source>
</evidence>
<comment type="caution">
    <text evidence="7">The sequence shown here is derived from an EMBL/GenBank/DDBJ whole genome shotgun (WGS) entry which is preliminary data.</text>
</comment>
<dbReference type="EMBL" id="JAELVR010000013">
    <property type="protein sequence ID" value="MBJ6373450.1"/>
    <property type="molecule type" value="Genomic_DNA"/>
</dbReference>
<evidence type="ECO:0000256" key="6">
    <source>
        <dbReference type="SAM" id="Phobius"/>
    </source>
</evidence>
<feature type="transmembrane region" description="Helical" evidence="6">
    <location>
        <begin position="201"/>
        <end position="223"/>
    </location>
</feature>
<gene>
    <name evidence="7" type="ORF">JF290_18130</name>
</gene>
<evidence type="ECO:0000313" key="8">
    <source>
        <dbReference type="Proteomes" id="UP000619079"/>
    </source>
</evidence>
<proteinExistence type="inferred from homology"/>
<organism evidence="7 8">
    <name type="scientific">Sedimentitalea arenosa</name>
    <dbReference type="NCBI Taxonomy" id="2798803"/>
    <lineage>
        <taxon>Bacteria</taxon>
        <taxon>Pseudomonadati</taxon>
        <taxon>Pseudomonadota</taxon>
        <taxon>Alphaproteobacteria</taxon>
        <taxon>Rhodobacterales</taxon>
        <taxon>Paracoccaceae</taxon>
        <taxon>Sedimentitalea</taxon>
    </lineage>
</organism>
<dbReference type="AlphaFoldDB" id="A0A8J7J471"/>
<feature type="transmembrane region" description="Helical" evidence="6">
    <location>
        <begin position="229"/>
        <end position="252"/>
    </location>
</feature>
<dbReference type="Proteomes" id="UP000619079">
    <property type="component" value="Unassembled WGS sequence"/>
</dbReference>
<evidence type="ECO:0000256" key="3">
    <source>
        <dbReference type="ARBA" id="ARBA00022692"/>
    </source>
</evidence>
<keyword evidence="4 6" id="KW-1133">Transmembrane helix</keyword>
<feature type="transmembrane region" description="Helical" evidence="6">
    <location>
        <begin position="67"/>
        <end position="89"/>
    </location>
</feature>
<name>A0A8J7J471_9RHOB</name>
<evidence type="ECO:0000256" key="5">
    <source>
        <dbReference type="ARBA" id="ARBA00023136"/>
    </source>
</evidence>
<sequence length="360" mass="39150">MTHEDQNRRSLPTWFFALGTLALSIGFLWFASDFLIPLTIAGLLFILSSALVDKIQSTKILGWSPPAFLAQILGTALIIGTVLVLGSIVSSSADEIQNALPMYRERLQDLLEKLESLMGARVLDAGRNAVQNVDLGAWIAAIAGQFGGALSMLILVTLYLVFLGSERAAWVEKMPRLFTTDEGAQRARKVLQRISLGVKQYMWVNAVTSAMSGVVAFAIFTWVDLDFASLLALIVFLAGFIPNIGAFIGIALPSLLALIQFDSLTPFLIVLFGYGAADQFISNVVQPSMQGRSLNLSTFMVMVSLTFWATLWGGIGAFLAIPMMVVTMVICAEIPAIRWIAVLLSRDGRLPGEQTSDDHE</sequence>
<feature type="transmembrane region" description="Helical" evidence="6">
    <location>
        <begin position="36"/>
        <end position="55"/>
    </location>
</feature>
<comment type="subcellular location">
    <subcellularLocation>
        <location evidence="1">Membrane</location>
        <topology evidence="1">Multi-pass membrane protein</topology>
    </subcellularLocation>
</comment>
<feature type="transmembrane region" description="Helical" evidence="6">
    <location>
        <begin position="137"/>
        <end position="164"/>
    </location>
</feature>
<dbReference type="PANTHER" id="PTHR21716:SF64">
    <property type="entry name" value="AI-2 TRANSPORT PROTEIN TQSA"/>
    <property type="match status" value="1"/>
</dbReference>
<protein>
    <submittedName>
        <fullName evidence="7">AI-2E family transporter</fullName>
    </submittedName>
</protein>
<comment type="similarity">
    <text evidence="2">Belongs to the autoinducer-2 exporter (AI-2E) (TC 2.A.86) family.</text>
</comment>
<evidence type="ECO:0000256" key="1">
    <source>
        <dbReference type="ARBA" id="ARBA00004141"/>
    </source>
</evidence>
<dbReference type="Pfam" id="PF01594">
    <property type="entry name" value="AI-2E_transport"/>
    <property type="match status" value="1"/>
</dbReference>
<evidence type="ECO:0000256" key="2">
    <source>
        <dbReference type="ARBA" id="ARBA00009773"/>
    </source>
</evidence>